<evidence type="ECO:0000256" key="1">
    <source>
        <dbReference type="ARBA" id="ARBA00022614"/>
    </source>
</evidence>
<dbReference type="InterPro" id="IPR003591">
    <property type="entry name" value="Leu-rich_rpt_typical-subtyp"/>
</dbReference>
<dbReference type="Gene3D" id="3.80.10.10">
    <property type="entry name" value="Ribonuclease Inhibitor"/>
    <property type="match status" value="1"/>
</dbReference>
<dbReference type="GeneID" id="101857723"/>
<proteinExistence type="predicted"/>
<dbReference type="InterPro" id="IPR050715">
    <property type="entry name" value="LRR-SigEffector_domain"/>
</dbReference>
<organism evidence="3 4">
    <name type="scientific">Aplysia californica</name>
    <name type="common">California sea hare</name>
    <dbReference type="NCBI Taxonomy" id="6500"/>
    <lineage>
        <taxon>Eukaryota</taxon>
        <taxon>Metazoa</taxon>
        <taxon>Spiralia</taxon>
        <taxon>Lophotrochozoa</taxon>
        <taxon>Mollusca</taxon>
        <taxon>Gastropoda</taxon>
        <taxon>Heterobranchia</taxon>
        <taxon>Euthyneura</taxon>
        <taxon>Tectipleura</taxon>
        <taxon>Aplysiida</taxon>
        <taxon>Aplysioidea</taxon>
        <taxon>Aplysiidae</taxon>
        <taxon>Aplysia</taxon>
    </lineage>
</organism>
<dbReference type="RefSeq" id="XP_012939451.1">
    <property type="nucleotide sequence ID" value="XM_013083997.2"/>
</dbReference>
<accession>A0ABM1A2E9</accession>
<dbReference type="Pfam" id="PF00560">
    <property type="entry name" value="LRR_1"/>
    <property type="match status" value="4"/>
</dbReference>
<reference evidence="4" key="1">
    <citation type="submission" date="2025-08" db="UniProtKB">
        <authorList>
            <consortium name="RefSeq"/>
        </authorList>
    </citation>
    <scope>IDENTIFICATION</scope>
</reference>
<dbReference type="InterPro" id="IPR001611">
    <property type="entry name" value="Leu-rich_rpt"/>
</dbReference>
<sequence>MADTLLIRALKSQPKQLTLCNKNLVKIPRAIGKLDCICQLQLKNNKIKKLPKELCHLFQLQVLNLGNNDLDEFSPILQHLHSLEKLHLFGNNISHIDSSSLNGFRSLTFLNLNGNKLKQLPPEICNLISIEHLSIDNNELIELPIEFCALTTLEEFHAAGNKLTSLPLEVGYLVSLEKLHLQRNRIRELPEGLGKCYNLRYVDVAANELRIFPTELSSLPLKELYCEENPLLQNMPVHSVQEEEVLSLKELSARYIMKELKDSDEVSWDEDSSSDEDPEEWSYMRKAIRHYPDIRTMLAQSSKCAVCGDSFLNTWLECVKFVDAKEDLKLTSISGSIPVRALLCSYRCFNAAGHNYYGVAFP</sequence>
<dbReference type="InterPro" id="IPR032675">
    <property type="entry name" value="LRR_dom_sf"/>
</dbReference>
<dbReference type="PANTHER" id="PTHR45752:SF1">
    <property type="entry name" value="LEUCINE-RICH REPEAT-CONTAINING PROTEIN 69"/>
    <property type="match status" value="1"/>
</dbReference>
<dbReference type="Proteomes" id="UP000694888">
    <property type="component" value="Unplaced"/>
</dbReference>
<evidence type="ECO:0000313" key="4">
    <source>
        <dbReference type="RefSeq" id="XP_012939451.1"/>
    </source>
</evidence>
<name>A0ABM1A2E9_APLCA</name>
<dbReference type="PANTHER" id="PTHR45752">
    <property type="entry name" value="LEUCINE-RICH REPEAT-CONTAINING"/>
    <property type="match status" value="1"/>
</dbReference>
<evidence type="ECO:0000313" key="3">
    <source>
        <dbReference type="Proteomes" id="UP000694888"/>
    </source>
</evidence>
<keyword evidence="1" id="KW-0433">Leucine-rich repeat</keyword>
<keyword evidence="2" id="KW-0677">Repeat</keyword>
<dbReference type="SMART" id="SM00369">
    <property type="entry name" value="LRR_TYP"/>
    <property type="match status" value="5"/>
</dbReference>
<protein>
    <submittedName>
        <fullName evidence="4">Leucine-rich repeat-containing protein 69 isoform X1</fullName>
    </submittedName>
</protein>
<dbReference type="PROSITE" id="PS51450">
    <property type="entry name" value="LRR"/>
    <property type="match status" value="4"/>
</dbReference>
<dbReference type="SUPFAM" id="SSF52058">
    <property type="entry name" value="L domain-like"/>
    <property type="match status" value="1"/>
</dbReference>
<keyword evidence="3" id="KW-1185">Reference proteome</keyword>
<gene>
    <name evidence="4" type="primary">LOC101857723</name>
</gene>
<evidence type="ECO:0000256" key="2">
    <source>
        <dbReference type="ARBA" id="ARBA00022737"/>
    </source>
</evidence>